<dbReference type="CDD" id="cd13665">
    <property type="entry name" value="PBP2_TRAP_Dctp3_4"/>
    <property type="match status" value="1"/>
</dbReference>
<dbReference type="Pfam" id="PF03480">
    <property type="entry name" value="DctP"/>
    <property type="match status" value="1"/>
</dbReference>
<evidence type="ECO:0000313" key="5">
    <source>
        <dbReference type="EMBL" id="MFC3614982.1"/>
    </source>
</evidence>
<keyword evidence="3" id="KW-0574">Periplasm</keyword>
<evidence type="ECO:0000313" key="6">
    <source>
        <dbReference type="Proteomes" id="UP001595629"/>
    </source>
</evidence>
<evidence type="ECO:0000256" key="2">
    <source>
        <dbReference type="ARBA" id="ARBA00022729"/>
    </source>
</evidence>
<dbReference type="Proteomes" id="UP001595629">
    <property type="component" value="Unassembled WGS sequence"/>
</dbReference>
<comment type="caution">
    <text evidence="5">The sequence shown here is derived from an EMBL/GenBank/DDBJ whole genome shotgun (WGS) entry which is preliminary data.</text>
</comment>
<evidence type="ECO:0000256" key="1">
    <source>
        <dbReference type="ARBA" id="ARBA00004418"/>
    </source>
</evidence>
<keyword evidence="6" id="KW-1185">Reference proteome</keyword>
<dbReference type="RefSeq" id="WP_386736258.1">
    <property type="nucleotide sequence ID" value="NZ_JBHRXI010000016.1"/>
</dbReference>
<organism evidence="5 6">
    <name type="scientific">Lutimaribacter marinistellae</name>
    <dbReference type="NCBI Taxonomy" id="1820329"/>
    <lineage>
        <taxon>Bacteria</taxon>
        <taxon>Pseudomonadati</taxon>
        <taxon>Pseudomonadota</taxon>
        <taxon>Alphaproteobacteria</taxon>
        <taxon>Rhodobacterales</taxon>
        <taxon>Roseobacteraceae</taxon>
        <taxon>Lutimaribacter</taxon>
    </lineage>
</organism>
<dbReference type="PANTHER" id="PTHR33376:SF15">
    <property type="entry name" value="BLL6794 PROTEIN"/>
    <property type="match status" value="1"/>
</dbReference>
<proteinExistence type="predicted"/>
<gene>
    <name evidence="5" type="ORF">ACFORG_14520</name>
</gene>
<sequence>MTFARLMATTAAALCAGTVAFAAETLTISSWLPPSHPINTEMLEGLIADMEEATGGEVTAEIKMGLAPPPAQMDMIMDQAADISIIFHGYQPGRFVGTKLIELPGFDGNAEQASVAYWRVFKEHLEALDEHRGVKVIGLSTHGPAQVHSNQEVSSLDALDGLKTRLPGGVAADVGAELGMIGIQVPAPKVYETLDSGAADAVTMNMGERISFKLNEVAKNVYEMPGGLYRGSFAVIMNEDVFDSLPAEAQTALEEQVFGEPFSRKMGQVWDASDERARKATMEAGDNVIVTAPEADQQRFAEISKMVQEKVLKELEDAGIDAQAAHKMVQDEMSAAGS</sequence>
<comment type="subcellular location">
    <subcellularLocation>
        <location evidence="1">Periplasm</location>
    </subcellularLocation>
</comment>
<dbReference type="InterPro" id="IPR038404">
    <property type="entry name" value="TRAP_DctP_sf"/>
</dbReference>
<protein>
    <submittedName>
        <fullName evidence="5">TRAP transporter substrate-binding protein</fullName>
    </submittedName>
</protein>
<reference evidence="6" key="1">
    <citation type="journal article" date="2019" name="Int. J. Syst. Evol. Microbiol.">
        <title>The Global Catalogue of Microorganisms (GCM) 10K type strain sequencing project: providing services to taxonomists for standard genome sequencing and annotation.</title>
        <authorList>
            <consortium name="The Broad Institute Genomics Platform"/>
            <consortium name="The Broad Institute Genome Sequencing Center for Infectious Disease"/>
            <person name="Wu L."/>
            <person name="Ma J."/>
        </authorList>
    </citation>
    <scope>NUCLEOTIDE SEQUENCE [LARGE SCALE GENOMIC DNA]</scope>
    <source>
        <strain evidence="6">KCTC 42911</strain>
    </source>
</reference>
<accession>A0ABV7TH98</accession>
<dbReference type="Gene3D" id="3.40.190.170">
    <property type="entry name" value="Bacterial extracellular solute-binding protein, family 7"/>
    <property type="match status" value="1"/>
</dbReference>
<evidence type="ECO:0000256" key="3">
    <source>
        <dbReference type="ARBA" id="ARBA00022764"/>
    </source>
</evidence>
<dbReference type="NCBIfam" id="NF037995">
    <property type="entry name" value="TRAP_S1"/>
    <property type="match status" value="1"/>
</dbReference>
<keyword evidence="2 4" id="KW-0732">Signal</keyword>
<evidence type="ECO:0000256" key="4">
    <source>
        <dbReference type="SAM" id="SignalP"/>
    </source>
</evidence>
<name>A0ABV7TH98_9RHOB</name>
<dbReference type="InterPro" id="IPR018389">
    <property type="entry name" value="DctP_fam"/>
</dbReference>
<feature type="chain" id="PRO_5046673477" evidence="4">
    <location>
        <begin position="23"/>
        <end position="338"/>
    </location>
</feature>
<dbReference type="PANTHER" id="PTHR33376">
    <property type="match status" value="1"/>
</dbReference>
<feature type="signal peptide" evidence="4">
    <location>
        <begin position="1"/>
        <end position="22"/>
    </location>
</feature>
<dbReference type="EMBL" id="JBHRXI010000016">
    <property type="protein sequence ID" value="MFC3614982.1"/>
    <property type="molecule type" value="Genomic_DNA"/>
</dbReference>